<dbReference type="Pfam" id="PF00831">
    <property type="entry name" value="Ribosomal_L29"/>
    <property type="match status" value="1"/>
</dbReference>
<dbReference type="FunFam" id="1.10.287.310:FF:000001">
    <property type="entry name" value="50S ribosomal protein L29"/>
    <property type="match status" value="1"/>
</dbReference>
<dbReference type="RefSeq" id="WP_075063362.1">
    <property type="nucleotide sequence ID" value="NZ_LGCL01000026.1"/>
</dbReference>
<dbReference type="STRING" id="1134406.ADN00_12560"/>
<dbReference type="OrthoDB" id="9815192at2"/>
<dbReference type="InterPro" id="IPR036049">
    <property type="entry name" value="Ribosomal_uL29_sf"/>
</dbReference>
<proteinExistence type="inferred from homology"/>
<accession>A0A0P6X1D5</accession>
<dbReference type="InterPro" id="IPR050063">
    <property type="entry name" value="Ribosomal_protein_uL29"/>
</dbReference>
<dbReference type="CDD" id="cd00427">
    <property type="entry name" value="Ribosomal_L29_HIP"/>
    <property type="match status" value="1"/>
</dbReference>
<dbReference type="NCBIfam" id="TIGR00012">
    <property type="entry name" value="L29"/>
    <property type="match status" value="1"/>
</dbReference>
<dbReference type="InterPro" id="IPR001854">
    <property type="entry name" value="Ribosomal_uL29"/>
</dbReference>
<evidence type="ECO:0000256" key="3">
    <source>
        <dbReference type="ARBA" id="ARBA00023274"/>
    </source>
</evidence>
<dbReference type="PANTHER" id="PTHR10916:SF0">
    <property type="entry name" value="LARGE RIBOSOMAL SUBUNIT PROTEIN UL29C"/>
    <property type="match status" value="1"/>
</dbReference>
<evidence type="ECO:0000256" key="2">
    <source>
        <dbReference type="ARBA" id="ARBA00022980"/>
    </source>
</evidence>
<dbReference type="Proteomes" id="UP000050417">
    <property type="component" value="Unassembled WGS sequence"/>
</dbReference>
<reference evidence="6 7" key="1">
    <citation type="submission" date="2015-07" db="EMBL/GenBank/DDBJ databases">
        <title>Genome sequence of Ornatilinea apprima DSM 23815.</title>
        <authorList>
            <person name="Hemp J."/>
            <person name="Ward L.M."/>
            <person name="Pace L.A."/>
            <person name="Fischer W.W."/>
        </authorList>
    </citation>
    <scope>NUCLEOTIDE SEQUENCE [LARGE SCALE GENOMIC DNA]</scope>
    <source>
        <strain evidence="6 7">P3M-1</strain>
    </source>
</reference>
<gene>
    <name evidence="5" type="primary">rpmC</name>
    <name evidence="6" type="ORF">ADN00_12560</name>
</gene>
<keyword evidence="7" id="KW-1185">Reference proteome</keyword>
<name>A0A0P6X1D5_9CHLR</name>
<dbReference type="SUPFAM" id="SSF46561">
    <property type="entry name" value="Ribosomal protein L29 (L29p)"/>
    <property type="match status" value="1"/>
</dbReference>
<keyword evidence="2 5" id="KW-0689">Ribosomal protein</keyword>
<comment type="caution">
    <text evidence="6">The sequence shown here is derived from an EMBL/GenBank/DDBJ whole genome shotgun (WGS) entry which is preliminary data.</text>
</comment>
<sequence>MKVKDMRLLSTAELQAKLDDARHELMNLRFQSVTGQLTDTSRLKKTRRLIAQFETILSEQKSAGQREGEK</sequence>
<evidence type="ECO:0000256" key="1">
    <source>
        <dbReference type="ARBA" id="ARBA00009254"/>
    </source>
</evidence>
<dbReference type="EMBL" id="LGCL01000026">
    <property type="protein sequence ID" value="KPL76159.1"/>
    <property type="molecule type" value="Genomic_DNA"/>
</dbReference>
<evidence type="ECO:0000256" key="4">
    <source>
        <dbReference type="ARBA" id="ARBA00035204"/>
    </source>
</evidence>
<evidence type="ECO:0000256" key="5">
    <source>
        <dbReference type="HAMAP-Rule" id="MF_00374"/>
    </source>
</evidence>
<protein>
    <recommendedName>
        <fullName evidence="4 5">Large ribosomal subunit protein uL29</fullName>
    </recommendedName>
</protein>
<dbReference type="PANTHER" id="PTHR10916">
    <property type="entry name" value="60S RIBOSOMAL PROTEIN L35/50S RIBOSOMAL PROTEIN L29"/>
    <property type="match status" value="1"/>
</dbReference>
<dbReference type="AlphaFoldDB" id="A0A0P6X1D5"/>
<evidence type="ECO:0000313" key="7">
    <source>
        <dbReference type="Proteomes" id="UP000050417"/>
    </source>
</evidence>
<keyword evidence="3 5" id="KW-0687">Ribonucleoprotein</keyword>
<dbReference type="HAMAP" id="MF_00374">
    <property type="entry name" value="Ribosomal_uL29"/>
    <property type="match status" value="1"/>
</dbReference>
<dbReference type="Gene3D" id="1.10.287.310">
    <property type="match status" value="1"/>
</dbReference>
<comment type="similarity">
    <text evidence="1 5">Belongs to the universal ribosomal protein uL29 family.</text>
</comment>
<dbReference type="GO" id="GO:0003735">
    <property type="term" value="F:structural constituent of ribosome"/>
    <property type="evidence" value="ECO:0007669"/>
    <property type="project" value="InterPro"/>
</dbReference>
<dbReference type="GO" id="GO:0006412">
    <property type="term" value="P:translation"/>
    <property type="evidence" value="ECO:0007669"/>
    <property type="project" value="UniProtKB-UniRule"/>
</dbReference>
<organism evidence="6 7">
    <name type="scientific">Ornatilinea apprima</name>
    <dbReference type="NCBI Taxonomy" id="1134406"/>
    <lineage>
        <taxon>Bacteria</taxon>
        <taxon>Bacillati</taxon>
        <taxon>Chloroflexota</taxon>
        <taxon>Anaerolineae</taxon>
        <taxon>Anaerolineales</taxon>
        <taxon>Anaerolineaceae</taxon>
        <taxon>Ornatilinea</taxon>
    </lineage>
</organism>
<evidence type="ECO:0000313" key="6">
    <source>
        <dbReference type="EMBL" id="KPL76159.1"/>
    </source>
</evidence>
<dbReference type="GO" id="GO:0022625">
    <property type="term" value="C:cytosolic large ribosomal subunit"/>
    <property type="evidence" value="ECO:0007669"/>
    <property type="project" value="TreeGrafter"/>
</dbReference>